<dbReference type="AlphaFoldDB" id="A0A317WG43"/>
<dbReference type="VEuPathDB" id="FungiDB:BO70DRAFT_231091"/>
<protein>
    <submittedName>
        <fullName evidence="1">Uncharacterized protein</fullName>
    </submittedName>
</protein>
<dbReference type="RefSeq" id="XP_025400277.1">
    <property type="nucleotide sequence ID" value="XM_025538788.1"/>
</dbReference>
<evidence type="ECO:0000313" key="2">
    <source>
        <dbReference type="Proteomes" id="UP000247233"/>
    </source>
</evidence>
<evidence type="ECO:0000313" key="1">
    <source>
        <dbReference type="EMBL" id="PWY84935.1"/>
    </source>
</evidence>
<dbReference type="EMBL" id="MSFL01000009">
    <property type="protein sequence ID" value="PWY84935.1"/>
    <property type="molecule type" value="Genomic_DNA"/>
</dbReference>
<dbReference type="Proteomes" id="UP000247233">
    <property type="component" value="Unassembled WGS sequence"/>
</dbReference>
<proteinExistence type="predicted"/>
<organism evidence="1 2">
    <name type="scientific">Aspergillus heteromorphus CBS 117.55</name>
    <dbReference type="NCBI Taxonomy" id="1448321"/>
    <lineage>
        <taxon>Eukaryota</taxon>
        <taxon>Fungi</taxon>
        <taxon>Dikarya</taxon>
        <taxon>Ascomycota</taxon>
        <taxon>Pezizomycotina</taxon>
        <taxon>Eurotiomycetes</taxon>
        <taxon>Eurotiomycetidae</taxon>
        <taxon>Eurotiales</taxon>
        <taxon>Aspergillaceae</taxon>
        <taxon>Aspergillus</taxon>
        <taxon>Aspergillus subgen. Circumdati</taxon>
    </lineage>
</organism>
<accession>A0A317WG43</accession>
<sequence>MSGLIQGVFSLTCVQHLRLFLIPFSTRAIPRFWNVILLQRFSRLTVSCCMTEWKKQIY</sequence>
<gene>
    <name evidence="1" type="ORF">BO70DRAFT_231091</name>
</gene>
<name>A0A317WG43_9EURO</name>
<comment type="caution">
    <text evidence="1">The sequence shown here is derived from an EMBL/GenBank/DDBJ whole genome shotgun (WGS) entry which is preliminary data.</text>
</comment>
<dbReference type="GeneID" id="37061025"/>
<keyword evidence="2" id="KW-1185">Reference proteome</keyword>
<reference evidence="1 2" key="1">
    <citation type="submission" date="2016-12" db="EMBL/GenBank/DDBJ databases">
        <title>The genomes of Aspergillus section Nigri reveals drivers in fungal speciation.</title>
        <authorList>
            <consortium name="DOE Joint Genome Institute"/>
            <person name="Vesth T.C."/>
            <person name="Nybo J."/>
            <person name="Theobald S."/>
            <person name="Brandl J."/>
            <person name="Frisvad J.C."/>
            <person name="Nielsen K.F."/>
            <person name="Lyhne E.K."/>
            <person name="Kogle M.E."/>
            <person name="Kuo A."/>
            <person name="Riley R."/>
            <person name="Clum A."/>
            <person name="Nolan M."/>
            <person name="Lipzen A."/>
            <person name="Salamov A."/>
            <person name="Henrissat B."/>
            <person name="Wiebenga A."/>
            <person name="De Vries R.P."/>
            <person name="Grigoriev I.V."/>
            <person name="Mortensen U.H."/>
            <person name="Andersen M.R."/>
            <person name="Baker S.E."/>
        </authorList>
    </citation>
    <scope>NUCLEOTIDE SEQUENCE [LARGE SCALE GENOMIC DNA]</scope>
    <source>
        <strain evidence="1 2">CBS 117.55</strain>
    </source>
</reference>